<dbReference type="CDD" id="cd00035">
    <property type="entry name" value="ChtBD1"/>
    <property type="match status" value="1"/>
</dbReference>
<dbReference type="OrthoDB" id="5985073at2759"/>
<gene>
    <name evidence="9" type="ORF">EUTSA_v10017716mg</name>
</gene>
<proteinExistence type="inferred from homology"/>
<dbReference type="FunFam" id="3.30.20.10:FF:000001">
    <property type="entry name" value="Endochitinase (Chitinase)"/>
    <property type="match status" value="1"/>
</dbReference>
<evidence type="ECO:0000313" key="9">
    <source>
        <dbReference type="EMBL" id="ESQ51549.1"/>
    </source>
</evidence>
<dbReference type="PROSITE" id="PS50941">
    <property type="entry name" value="CHIT_BIND_I_2"/>
    <property type="match status" value="1"/>
</dbReference>
<keyword evidence="3 5" id="KW-1015">Disulfide bond</keyword>
<comment type="similarity">
    <text evidence="1">Belongs to the glycosyl hydrolase 19 family. Chitinase class I subfamily.</text>
</comment>
<comment type="caution">
    <text evidence="6">Lacks conserved residue(s) required for the propagation of feature annotation.</text>
</comment>
<dbReference type="PANTHER" id="PTHR22595">
    <property type="entry name" value="CHITINASE-RELATED"/>
    <property type="match status" value="1"/>
</dbReference>
<evidence type="ECO:0000259" key="8">
    <source>
        <dbReference type="PROSITE" id="PS50941"/>
    </source>
</evidence>
<feature type="disulfide bond" evidence="5 6">
    <location>
        <begin position="34"/>
        <end position="48"/>
    </location>
</feature>
<dbReference type="InterPro" id="IPR023346">
    <property type="entry name" value="Lysozyme-like_dom_sf"/>
</dbReference>
<feature type="disulfide bond" evidence="5">
    <location>
        <begin position="141"/>
        <end position="150"/>
    </location>
</feature>
<keyword evidence="2 6" id="KW-0147">Chitin-binding</keyword>
<dbReference type="Gramene" id="ESQ51549">
    <property type="protein sequence ID" value="ESQ51549"/>
    <property type="gene ID" value="EUTSA_v10017716mg"/>
</dbReference>
<evidence type="ECO:0000256" key="1">
    <source>
        <dbReference type="ARBA" id="ARBA00009373"/>
    </source>
</evidence>
<feature type="disulfide bond" evidence="5">
    <location>
        <begin position="227"/>
        <end position="259"/>
    </location>
</feature>
<dbReference type="SMART" id="SM00270">
    <property type="entry name" value="ChtBD1"/>
    <property type="match status" value="1"/>
</dbReference>
<dbReference type="GO" id="GO:0008061">
    <property type="term" value="F:chitin binding"/>
    <property type="evidence" value="ECO:0007669"/>
    <property type="project" value="UniProtKB-UniRule"/>
</dbReference>
<evidence type="ECO:0000256" key="2">
    <source>
        <dbReference type="ARBA" id="ARBA00022669"/>
    </source>
</evidence>
<dbReference type="AlphaFoldDB" id="V4M5P6"/>
<name>V4M5P6_EUTSA</name>
<dbReference type="PROSITE" id="PS00026">
    <property type="entry name" value="CHIT_BIND_I_1"/>
    <property type="match status" value="1"/>
</dbReference>
<dbReference type="InterPro" id="IPR036861">
    <property type="entry name" value="Endochitinase-like_sf"/>
</dbReference>
<reference evidence="9 10" key="1">
    <citation type="journal article" date="2013" name="Front. Plant Sci.">
        <title>The Reference Genome of the Halophytic Plant Eutrema salsugineum.</title>
        <authorList>
            <person name="Yang R."/>
            <person name="Jarvis D.E."/>
            <person name="Chen H."/>
            <person name="Beilstein M.A."/>
            <person name="Grimwood J."/>
            <person name="Jenkins J."/>
            <person name="Shu S."/>
            <person name="Prochnik S."/>
            <person name="Xin M."/>
            <person name="Ma C."/>
            <person name="Schmutz J."/>
            <person name="Wing R.A."/>
            <person name="Mitchell-Olds T."/>
            <person name="Schumaker K.S."/>
            <person name="Wang X."/>
        </authorList>
    </citation>
    <scope>NUCLEOTIDE SEQUENCE [LARGE SCALE GENOMIC DNA]</scope>
</reference>
<dbReference type="PIRSF" id="PIRSF001060">
    <property type="entry name" value="Endochitinase"/>
    <property type="match status" value="1"/>
</dbReference>
<dbReference type="EMBL" id="KI517385">
    <property type="protein sequence ID" value="ESQ51549.1"/>
    <property type="molecule type" value="Genomic_DNA"/>
</dbReference>
<keyword evidence="7" id="KW-0732">Signal</keyword>
<keyword evidence="10" id="KW-1185">Reference proteome</keyword>
<dbReference type="KEGG" id="eus:EUTSA_v10017716mg"/>
<dbReference type="PROSITE" id="PS00774">
    <property type="entry name" value="CHITINASE_19_2"/>
    <property type="match status" value="1"/>
</dbReference>
<feature type="domain" description="Chitin-binding type-1" evidence="8">
    <location>
        <begin position="24"/>
        <end position="59"/>
    </location>
</feature>
<evidence type="ECO:0000256" key="6">
    <source>
        <dbReference type="PROSITE-ProRule" id="PRU00261"/>
    </source>
</evidence>
<evidence type="ECO:0000256" key="4">
    <source>
        <dbReference type="PIRSR" id="PIRSR001060-1"/>
    </source>
</evidence>
<dbReference type="SUPFAM" id="SSF57016">
    <property type="entry name" value="Plant lectins/antimicrobial peptides"/>
    <property type="match status" value="1"/>
</dbReference>
<feature type="disulfide bond" evidence="5 6">
    <location>
        <begin position="29"/>
        <end position="41"/>
    </location>
</feature>
<dbReference type="GO" id="GO:0005975">
    <property type="term" value="P:carbohydrate metabolic process"/>
    <property type="evidence" value="ECO:0007669"/>
    <property type="project" value="InterPro"/>
</dbReference>
<dbReference type="Proteomes" id="UP000030689">
    <property type="component" value="Unassembled WGS sequence"/>
</dbReference>
<evidence type="ECO:0000256" key="7">
    <source>
        <dbReference type="SAM" id="SignalP"/>
    </source>
</evidence>
<dbReference type="Gene3D" id="3.30.60.10">
    <property type="entry name" value="Endochitinase-like"/>
    <property type="match status" value="1"/>
</dbReference>
<dbReference type="PANTHER" id="PTHR22595:SF161">
    <property type="entry name" value="GENOME ASSEMBLY, CHROMOSOME: A04"/>
    <property type="match status" value="1"/>
</dbReference>
<dbReference type="SUPFAM" id="SSF53955">
    <property type="entry name" value="Lysozyme-like"/>
    <property type="match status" value="1"/>
</dbReference>
<dbReference type="InterPro" id="IPR001002">
    <property type="entry name" value="Chitin-bd_1"/>
</dbReference>
<evidence type="ECO:0000256" key="5">
    <source>
        <dbReference type="PIRSR" id="PIRSR001060-2"/>
    </source>
</evidence>
<feature type="chain" id="PRO_5004721991" description="Chitin-binding type-1 domain-containing protein" evidence="7">
    <location>
        <begin position="25"/>
        <end position="259"/>
    </location>
</feature>
<dbReference type="InterPro" id="IPR018371">
    <property type="entry name" value="Chitin-binding_1_CS"/>
</dbReference>
<feature type="disulfide bond" evidence="5">
    <location>
        <begin position="84"/>
        <end position="129"/>
    </location>
</feature>
<feature type="active site" description="Proton donor" evidence="4">
    <location>
        <position position="124"/>
    </location>
</feature>
<organism evidence="9 10">
    <name type="scientific">Eutrema salsugineum</name>
    <name type="common">Saltwater cress</name>
    <name type="synonym">Sisymbrium salsugineum</name>
    <dbReference type="NCBI Taxonomy" id="72664"/>
    <lineage>
        <taxon>Eukaryota</taxon>
        <taxon>Viridiplantae</taxon>
        <taxon>Streptophyta</taxon>
        <taxon>Embryophyta</taxon>
        <taxon>Tracheophyta</taxon>
        <taxon>Spermatophyta</taxon>
        <taxon>Magnoliopsida</taxon>
        <taxon>eudicotyledons</taxon>
        <taxon>Gunneridae</taxon>
        <taxon>Pentapetalae</taxon>
        <taxon>rosids</taxon>
        <taxon>malvids</taxon>
        <taxon>Brassicales</taxon>
        <taxon>Brassicaceae</taxon>
        <taxon>Eutremeae</taxon>
        <taxon>Eutrema</taxon>
    </lineage>
</organism>
<dbReference type="STRING" id="72664.V4M5P6"/>
<dbReference type="Gene3D" id="3.30.20.10">
    <property type="entry name" value="Endochitinase, domain 2"/>
    <property type="match status" value="1"/>
</dbReference>
<feature type="signal peptide" evidence="7">
    <location>
        <begin position="1"/>
        <end position="24"/>
    </location>
</feature>
<sequence length="259" mass="28993">MALTKLFAVFLICLFSFYSKTAKSQYCGCSPILCCSQKGYCGIDDDYCGSGCRSGPCRKSKEPLDRIVTQEFFDKIISQANNSCAGKRFYTRDSFINAANTFPNFTSFVTRREIATLFAHFTHETKHFCYIEEVGSSGDYCDKNNREYPCALGKNYYGRGPFQLTWNYNYGACGRILGVDLLSQPEFVTSNPNVSFGTALWFWMNSVRPVLSQGFGATIRAINVMECNGENSGAVNARIRYYRDYCGQLGVESGANITC</sequence>
<dbReference type="Pfam" id="PF00187">
    <property type="entry name" value="Chitin_bind_1"/>
    <property type="match status" value="1"/>
</dbReference>
<dbReference type="Gene3D" id="1.10.530.10">
    <property type="match status" value="1"/>
</dbReference>
<dbReference type="CDD" id="cd00325">
    <property type="entry name" value="chitinase_GH19"/>
    <property type="match status" value="1"/>
</dbReference>
<accession>V4M5P6</accession>
<dbReference type="GO" id="GO:0006032">
    <property type="term" value="P:chitin catabolic process"/>
    <property type="evidence" value="ECO:0007669"/>
    <property type="project" value="InterPro"/>
</dbReference>
<dbReference type="OMA" id="FCNIEEV"/>
<dbReference type="Pfam" id="PF00182">
    <property type="entry name" value="Glyco_hydro_19"/>
    <property type="match status" value="1"/>
</dbReference>
<dbReference type="InterPro" id="IPR016283">
    <property type="entry name" value="Glyco_hydro_19"/>
</dbReference>
<evidence type="ECO:0000256" key="3">
    <source>
        <dbReference type="ARBA" id="ARBA00023157"/>
    </source>
</evidence>
<dbReference type="GO" id="GO:0016998">
    <property type="term" value="P:cell wall macromolecule catabolic process"/>
    <property type="evidence" value="ECO:0007669"/>
    <property type="project" value="InterPro"/>
</dbReference>
<dbReference type="InterPro" id="IPR000726">
    <property type="entry name" value="Glyco_hydro_19_cat"/>
</dbReference>
<evidence type="ECO:0000313" key="10">
    <source>
        <dbReference type="Proteomes" id="UP000030689"/>
    </source>
</evidence>
<protein>
    <recommendedName>
        <fullName evidence="8">Chitin-binding type-1 domain-containing protein</fullName>
    </recommendedName>
</protein>
<dbReference type="GO" id="GO:0004568">
    <property type="term" value="F:chitinase activity"/>
    <property type="evidence" value="ECO:0007669"/>
    <property type="project" value="InterPro"/>
</dbReference>
<dbReference type="eggNOG" id="KOG4742">
    <property type="taxonomic scope" value="Eukaryota"/>
</dbReference>